<dbReference type="KEGG" id="pnd:Pla175_44290"/>
<proteinExistence type="predicted"/>
<evidence type="ECO:0000313" key="2">
    <source>
        <dbReference type="Proteomes" id="UP000317429"/>
    </source>
</evidence>
<evidence type="ECO:0000313" key="1">
    <source>
        <dbReference type="EMBL" id="QDU91013.1"/>
    </source>
</evidence>
<protein>
    <submittedName>
        <fullName evidence="1">Uncharacterized protein</fullName>
    </submittedName>
</protein>
<dbReference type="EMBL" id="CP036291">
    <property type="protein sequence ID" value="QDU91013.1"/>
    <property type="molecule type" value="Genomic_DNA"/>
</dbReference>
<accession>A0A518DHR1</accession>
<sequence length="87" mass="9500">MRTIIRDIQTIAAAQIGLVRTIGVAVVDRASCYACHLMRHFAWMGVGVVRLALGARPAPALVRCEANASKRWASRQVSARRSPGLWS</sequence>
<name>A0A518DHR1_9BACT</name>
<keyword evidence="2" id="KW-1185">Reference proteome</keyword>
<organism evidence="1 2">
    <name type="scientific">Pirellulimonas nuda</name>
    <dbReference type="NCBI Taxonomy" id="2528009"/>
    <lineage>
        <taxon>Bacteria</taxon>
        <taxon>Pseudomonadati</taxon>
        <taxon>Planctomycetota</taxon>
        <taxon>Planctomycetia</taxon>
        <taxon>Pirellulales</taxon>
        <taxon>Lacipirellulaceae</taxon>
        <taxon>Pirellulimonas</taxon>
    </lineage>
</organism>
<dbReference type="AlphaFoldDB" id="A0A518DHR1"/>
<reference evidence="1 2" key="1">
    <citation type="submission" date="2019-02" db="EMBL/GenBank/DDBJ databases">
        <title>Deep-cultivation of Planctomycetes and their phenomic and genomic characterization uncovers novel biology.</title>
        <authorList>
            <person name="Wiegand S."/>
            <person name="Jogler M."/>
            <person name="Boedeker C."/>
            <person name="Pinto D."/>
            <person name="Vollmers J."/>
            <person name="Rivas-Marin E."/>
            <person name="Kohn T."/>
            <person name="Peeters S.H."/>
            <person name="Heuer A."/>
            <person name="Rast P."/>
            <person name="Oberbeckmann S."/>
            <person name="Bunk B."/>
            <person name="Jeske O."/>
            <person name="Meyerdierks A."/>
            <person name="Storesund J.E."/>
            <person name="Kallscheuer N."/>
            <person name="Luecker S."/>
            <person name="Lage O.M."/>
            <person name="Pohl T."/>
            <person name="Merkel B.J."/>
            <person name="Hornburger P."/>
            <person name="Mueller R.-W."/>
            <person name="Bruemmer F."/>
            <person name="Labrenz M."/>
            <person name="Spormann A.M."/>
            <person name="Op den Camp H."/>
            <person name="Overmann J."/>
            <person name="Amann R."/>
            <person name="Jetten M.S.M."/>
            <person name="Mascher T."/>
            <person name="Medema M.H."/>
            <person name="Devos D.P."/>
            <person name="Kaster A.-K."/>
            <person name="Ovreas L."/>
            <person name="Rohde M."/>
            <person name="Galperin M.Y."/>
            <person name="Jogler C."/>
        </authorList>
    </citation>
    <scope>NUCLEOTIDE SEQUENCE [LARGE SCALE GENOMIC DNA]</scope>
    <source>
        <strain evidence="1 2">Pla175</strain>
    </source>
</reference>
<dbReference type="Proteomes" id="UP000317429">
    <property type="component" value="Chromosome"/>
</dbReference>
<gene>
    <name evidence="1" type="ORF">Pla175_44290</name>
</gene>